<name>A0A068RKW0_9FUNG</name>
<dbReference type="OrthoDB" id="10500106at2759"/>
<keyword evidence="2" id="KW-1185">Reference proteome</keyword>
<sequence>MPPSKQQSDDDPQEDGVLAIIKLIPAIIDIAKDIGPEVDIKRCCRKVKVTMRNGDQNATCSYLPPSKKRNQQKTTLFEVDFEDQVGTSIFTLEASIVK</sequence>
<evidence type="ECO:0000313" key="1">
    <source>
        <dbReference type="EMBL" id="CDH49576.1"/>
    </source>
</evidence>
<evidence type="ECO:0000313" key="2">
    <source>
        <dbReference type="Proteomes" id="UP000027586"/>
    </source>
</evidence>
<comment type="caution">
    <text evidence="1">The sequence shown here is derived from an EMBL/GenBank/DDBJ whole genome shotgun (WGS) entry which is preliminary data.</text>
</comment>
<reference evidence="1" key="1">
    <citation type="submission" date="2013-08" db="EMBL/GenBank/DDBJ databases">
        <title>Gene expansion shapes genome architecture in the human pathogen Lichtheimia corymbifera: an evolutionary genomics analysis in the ancient terrestrial Mucorales (Mucoromycotina).</title>
        <authorList>
            <person name="Schwartze V.U."/>
            <person name="Winter S."/>
            <person name="Shelest E."/>
            <person name="Marcet-Houben M."/>
            <person name="Horn F."/>
            <person name="Wehner S."/>
            <person name="Hoffmann K."/>
            <person name="Riege K."/>
            <person name="Sammeth M."/>
            <person name="Nowrousian M."/>
            <person name="Valiante V."/>
            <person name="Linde J."/>
            <person name="Jacobsen I.D."/>
            <person name="Marz M."/>
            <person name="Brakhage A.A."/>
            <person name="Gabaldon T."/>
            <person name="Bocker S."/>
            <person name="Voigt K."/>
        </authorList>
    </citation>
    <scope>NUCLEOTIDE SEQUENCE [LARGE SCALE GENOMIC DNA]</scope>
    <source>
        <strain evidence="1">FSU 9682</strain>
    </source>
</reference>
<accession>A0A068RKW0</accession>
<dbReference type="AlphaFoldDB" id="A0A068RKW0"/>
<dbReference type="VEuPathDB" id="FungiDB:LCOR_01315.1"/>
<dbReference type="Proteomes" id="UP000027586">
    <property type="component" value="Unassembled WGS sequence"/>
</dbReference>
<protein>
    <submittedName>
        <fullName evidence="1">Uncharacterized protein</fullName>
    </submittedName>
</protein>
<dbReference type="EMBL" id="CBTN010000003">
    <property type="protein sequence ID" value="CDH49576.1"/>
    <property type="molecule type" value="Genomic_DNA"/>
</dbReference>
<gene>
    <name evidence="1" type="ORF">LCOR_01315.1</name>
</gene>
<organism evidence="1 2">
    <name type="scientific">Lichtheimia corymbifera JMRC:FSU:9682</name>
    <dbReference type="NCBI Taxonomy" id="1263082"/>
    <lineage>
        <taxon>Eukaryota</taxon>
        <taxon>Fungi</taxon>
        <taxon>Fungi incertae sedis</taxon>
        <taxon>Mucoromycota</taxon>
        <taxon>Mucoromycotina</taxon>
        <taxon>Mucoromycetes</taxon>
        <taxon>Mucorales</taxon>
        <taxon>Lichtheimiaceae</taxon>
        <taxon>Lichtheimia</taxon>
    </lineage>
</organism>
<proteinExistence type="predicted"/>